<name>X1FBN2_9ZZZZ</name>
<proteinExistence type="predicted"/>
<organism evidence="1">
    <name type="scientific">marine sediment metagenome</name>
    <dbReference type="NCBI Taxonomy" id="412755"/>
    <lineage>
        <taxon>unclassified sequences</taxon>
        <taxon>metagenomes</taxon>
        <taxon>ecological metagenomes</taxon>
    </lineage>
</organism>
<comment type="caution">
    <text evidence="1">The sequence shown here is derived from an EMBL/GenBank/DDBJ whole genome shotgun (WGS) entry which is preliminary data.</text>
</comment>
<dbReference type="AlphaFoldDB" id="X1FBN2"/>
<reference evidence="1" key="1">
    <citation type="journal article" date="2014" name="Front. Microbiol.">
        <title>High frequency of phylogenetically diverse reductive dehalogenase-homologous genes in deep subseafloor sedimentary metagenomes.</title>
        <authorList>
            <person name="Kawai M."/>
            <person name="Futagami T."/>
            <person name="Toyoda A."/>
            <person name="Takaki Y."/>
            <person name="Nishi S."/>
            <person name="Hori S."/>
            <person name="Arai W."/>
            <person name="Tsubouchi T."/>
            <person name="Morono Y."/>
            <person name="Uchiyama I."/>
            <person name="Ito T."/>
            <person name="Fujiyama A."/>
            <person name="Inagaki F."/>
            <person name="Takami H."/>
        </authorList>
    </citation>
    <scope>NUCLEOTIDE SEQUENCE</scope>
    <source>
        <strain evidence="1">Expedition CK06-06</strain>
    </source>
</reference>
<sequence length="144" mass="16783">MTELIDRLLIAFEVSRYPNYSQARAYLVNFLRRGKRAFIRTKRYAYYQHSPSLRVIVIRLVPGIFEVRAYPVDGFCFVTLEEVLKAEDFRAWLFALDYRTSQINYITGSQREGIELYKLIRLGIKKKGKLASASQSYLSIPTQG</sequence>
<evidence type="ECO:0000313" key="1">
    <source>
        <dbReference type="EMBL" id="GAH26819.1"/>
    </source>
</evidence>
<protein>
    <submittedName>
        <fullName evidence="1">Uncharacterized protein</fullName>
    </submittedName>
</protein>
<gene>
    <name evidence="1" type="ORF">S03H2_00453</name>
</gene>
<accession>X1FBN2</accession>
<dbReference type="EMBL" id="BARU01000083">
    <property type="protein sequence ID" value="GAH26819.1"/>
    <property type="molecule type" value="Genomic_DNA"/>
</dbReference>